<dbReference type="Proteomes" id="UP000268162">
    <property type="component" value="Unassembled WGS sequence"/>
</dbReference>
<name>A0A4V1J4L9_9FUNG</name>
<gene>
    <name evidence="2" type="ORF">BJ085DRAFT_35741</name>
</gene>
<evidence type="ECO:0000313" key="3">
    <source>
        <dbReference type="Proteomes" id="UP000268162"/>
    </source>
</evidence>
<feature type="compositionally biased region" description="Low complexity" evidence="1">
    <location>
        <begin position="254"/>
        <end position="267"/>
    </location>
</feature>
<feature type="compositionally biased region" description="Low complexity" evidence="1">
    <location>
        <begin position="126"/>
        <end position="142"/>
    </location>
</feature>
<evidence type="ECO:0000256" key="1">
    <source>
        <dbReference type="SAM" id="MobiDB-lite"/>
    </source>
</evidence>
<sequence>MSASSEGHPNLSFPYTSDDWAGLPVHIVHTRPHSEPVYLSWLTPTDPAKVAHSRSHSLSPSALGRRRGYSHYSPAAPLVSFSDISRLSLGPGALSSDQFWALPAPLFDSAVHDWSQPTEPDPDPDPVSTSSTKSSSSLSLAPARPPPPLDPGPEVLPSRSIHPPRPLRGLAPASSLPLSGSEDTSDKGLTALPISGGGGPWFPSSQLPDFAPGARDSQFSFTSQTAPPPTHLASPLRDLPTYSLSTDHPHPHHYQQSQPQPLPQHLLTGPSVTGGHLGTDPPPHPLLQLPFPLTQPSTTTTTQKMSPVTVGAHPPHQAQRVVSYPTMADPVVANLQYQLLALQLELVQCKERQAQELLQRERRLSQIMNHYYREKRPAGPSKSGDSVAYVSSILEDVIAAYENRLAAVSTESRGSPPPVVTHPLDLDPFRTHYRPPPSSGNRPTQSQAPTPTPTPAPASQPTPSPLPYPPKLEGSPPPGRNPEVEALRRENELLQLQLLAFNQAQPRWRTSGGPASDPQQANNKARLTRAFIHQDKLYWKYQLWKVDDLDEDECRSLIKEFMLLFKVNDPRHLMTWLSLRRHKSDAKRPPRSRDQNPARVEPREA</sequence>
<feature type="compositionally biased region" description="Pro residues" evidence="1">
    <location>
        <begin position="450"/>
        <end position="480"/>
    </location>
</feature>
<dbReference type="AlphaFoldDB" id="A0A4V1J4L9"/>
<feature type="compositionally biased region" description="Low complexity" evidence="1">
    <location>
        <begin position="167"/>
        <end position="181"/>
    </location>
</feature>
<accession>A0A4V1J4L9</accession>
<reference evidence="3" key="1">
    <citation type="journal article" date="2018" name="Nat. Microbiol.">
        <title>Leveraging single-cell genomics to expand the fungal tree of life.</title>
        <authorList>
            <person name="Ahrendt S.R."/>
            <person name="Quandt C.A."/>
            <person name="Ciobanu D."/>
            <person name="Clum A."/>
            <person name="Salamov A."/>
            <person name="Andreopoulos B."/>
            <person name="Cheng J.F."/>
            <person name="Woyke T."/>
            <person name="Pelin A."/>
            <person name="Henrissat B."/>
            <person name="Reynolds N.K."/>
            <person name="Benny G.L."/>
            <person name="Smith M.E."/>
            <person name="James T.Y."/>
            <person name="Grigoriev I.V."/>
        </authorList>
    </citation>
    <scope>NUCLEOTIDE SEQUENCE [LARGE SCALE GENOMIC DNA]</scope>
    <source>
        <strain evidence="3">RSA 468</strain>
    </source>
</reference>
<evidence type="ECO:0000313" key="2">
    <source>
        <dbReference type="EMBL" id="RKP36019.1"/>
    </source>
</evidence>
<feature type="region of interest" description="Disordered" evidence="1">
    <location>
        <begin position="581"/>
        <end position="605"/>
    </location>
</feature>
<feature type="compositionally biased region" description="Basic and acidic residues" evidence="1">
    <location>
        <begin position="586"/>
        <end position="605"/>
    </location>
</feature>
<feature type="region of interest" description="Disordered" evidence="1">
    <location>
        <begin position="409"/>
        <end position="483"/>
    </location>
</feature>
<dbReference type="EMBL" id="ML002733">
    <property type="protein sequence ID" value="RKP36019.1"/>
    <property type="molecule type" value="Genomic_DNA"/>
</dbReference>
<feature type="region of interest" description="Disordered" evidence="1">
    <location>
        <begin position="111"/>
        <end position="283"/>
    </location>
</feature>
<protein>
    <submittedName>
        <fullName evidence="2">Uncharacterized protein</fullName>
    </submittedName>
</protein>
<organism evidence="2 3">
    <name type="scientific">Dimargaris cristalligena</name>
    <dbReference type="NCBI Taxonomy" id="215637"/>
    <lineage>
        <taxon>Eukaryota</taxon>
        <taxon>Fungi</taxon>
        <taxon>Fungi incertae sedis</taxon>
        <taxon>Zoopagomycota</taxon>
        <taxon>Kickxellomycotina</taxon>
        <taxon>Dimargaritomycetes</taxon>
        <taxon>Dimargaritales</taxon>
        <taxon>Dimargaritaceae</taxon>
        <taxon>Dimargaris</taxon>
    </lineage>
</organism>
<keyword evidence="3" id="KW-1185">Reference proteome</keyword>
<proteinExistence type="predicted"/>